<organism evidence="3 4">
    <name type="scientific">Tetraparma gracilis</name>
    <dbReference type="NCBI Taxonomy" id="2962635"/>
    <lineage>
        <taxon>Eukaryota</taxon>
        <taxon>Sar</taxon>
        <taxon>Stramenopiles</taxon>
        <taxon>Ochrophyta</taxon>
        <taxon>Bolidophyceae</taxon>
        <taxon>Parmales</taxon>
        <taxon>Triparmaceae</taxon>
        <taxon>Tetraparma</taxon>
    </lineage>
</organism>
<proteinExistence type="predicted"/>
<dbReference type="InterPro" id="IPR009688">
    <property type="entry name" value="FAM210A/B-like_dom"/>
</dbReference>
<evidence type="ECO:0000313" key="3">
    <source>
        <dbReference type="EMBL" id="GMI25604.1"/>
    </source>
</evidence>
<dbReference type="Proteomes" id="UP001165060">
    <property type="component" value="Unassembled WGS sequence"/>
</dbReference>
<gene>
    <name evidence="3" type="ORF">TeGR_g8210</name>
</gene>
<feature type="domain" description="DUF1279" evidence="2">
    <location>
        <begin position="47"/>
        <end position="134"/>
    </location>
</feature>
<dbReference type="PANTHER" id="PTHR21377:SF0">
    <property type="entry name" value="PROTEIN FAM210B, MITOCHONDRIAL"/>
    <property type="match status" value="1"/>
</dbReference>
<dbReference type="EMBL" id="BRYB01005528">
    <property type="protein sequence ID" value="GMI25604.1"/>
    <property type="molecule type" value="Genomic_DNA"/>
</dbReference>
<dbReference type="PANTHER" id="PTHR21377">
    <property type="entry name" value="PROTEIN FAM210B, MITOCHONDRIAL"/>
    <property type="match status" value="1"/>
</dbReference>
<evidence type="ECO:0000256" key="1">
    <source>
        <dbReference type="SAM" id="Phobius"/>
    </source>
</evidence>
<protein>
    <recommendedName>
        <fullName evidence="2">DUF1279 domain-containing protein</fullName>
    </recommendedName>
</protein>
<evidence type="ECO:0000259" key="2">
    <source>
        <dbReference type="Pfam" id="PF06916"/>
    </source>
</evidence>
<dbReference type="InterPro" id="IPR045866">
    <property type="entry name" value="FAM210A/B-like"/>
</dbReference>
<comment type="caution">
    <text evidence="3">The sequence shown here is derived from an EMBL/GenBank/DDBJ whole genome shotgun (WGS) entry which is preliminary data.</text>
</comment>
<keyword evidence="1" id="KW-1133">Transmembrane helix</keyword>
<feature type="transmembrane region" description="Helical" evidence="1">
    <location>
        <begin position="55"/>
        <end position="78"/>
    </location>
</feature>
<keyword evidence="1" id="KW-0472">Membrane</keyword>
<sequence length="148" mass="16467">KRLEAIRVNGLAPEDRKREEEYLDDLARVLQARRGISTGDASSWKGRFKQLSADYGFPFMVYWTCVWLLTGGGCYLALQYGEVDALLLFAHLDDLTGLSTAQQLSPEMGNAAAAVAINEMLEPVRLPFVVVSTPTVVDTLLGRKRKEF</sequence>
<keyword evidence="4" id="KW-1185">Reference proteome</keyword>
<evidence type="ECO:0000313" key="4">
    <source>
        <dbReference type="Proteomes" id="UP001165060"/>
    </source>
</evidence>
<name>A0ABQ6MGE4_9STRA</name>
<feature type="non-terminal residue" evidence="3">
    <location>
        <position position="1"/>
    </location>
</feature>
<accession>A0ABQ6MGE4</accession>
<dbReference type="Pfam" id="PF06916">
    <property type="entry name" value="FAM210A-B_dom"/>
    <property type="match status" value="1"/>
</dbReference>
<reference evidence="3 4" key="1">
    <citation type="journal article" date="2023" name="Commun. Biol.">
        <title>Genome analysis of Parmales, the sister group of diatoms, reveals the evolutionary specialization of diatoms from phago-mixotrophs to photoautotrophs.</title>
        <authorList>
            <person name="Ban H."/>
            <person name="Sato S."/>
            <person name="Yoshikawa S."/>
            <person name="Yamada K."/>
            <person name="Nakamura Y."/>
            <person name="Ichinomiya M."/>
            <person name="Sato N."/>
            <person name="Blanc-Mathieu R."/>
            <person name="Endo H."/>
            <person name="Kuwata A."/>
            <person name="Ogata H."/>
        </authorList>
    </citation>
    <scope>NUCLEOTIDE SEQUENCE [LARGE SCALE GENOMIC DNA]</scope>
</reference>
<keyword evidence="1" id="KW-0812">Transmembrane</keyword>